<evidence type="ECO:0000313" key="3">
    <source>
        <dbReference type="Proteomes" id="UP000321570"/>
    </source>
</evidence>
<feature type="coiled-coil region" evidence="1">
    <location>
        <begin position="404"/>
        <end position="438"/>
    </location>
</feature>
<feature type="coiled-coil region" evidence="1">
    <location>
        <begin position="187"/>
        <end position="239"/>
    </location>
</feature>
<sequence length="519" mass="61160">MYNSLDLKGQILRLRKEHKDRKKESDLNRERWNKEQQHLGNLIRMAEKTTHTECLRPIVDEKDIEQRRNKLAAILKSEKIMIDPSKCDNSGQTSGASDYIACGVLDNEPEVQEFSRKIRAKAVGILQRSQIIENEQRRKKKEMDEKAQETCWLEELMAKNREMEMNECATEIIKKKALHDDIAKQIASREQVELRDFEAEKRRCEEIISKELDEINQENRETLKRREELNRDQQEFLERRERGLQERKLKERDFEAKIRKEWESMNASIDANRNLQLQNAMARRKRQEIAATKLEELRRSEEESLSNQAARASTELELGRSMLESLKDADEAVVGSLRNLREQAKYRSELDHCRNLKKVANDERKNRDLEVDRLYKEACEREEVKRRENDVMKRNIGLKIGKCLRDQIEANDGEKRKLRNAEMKADIILIENQNKKDECIENAKKQMLSEFQAWKTCLKLPPGSEKLTNKATHQIQVPKPISCTQHWTTVSSGRLKNNMEAGITDQHFILFRANRHEEC</sequence>
<reference evidence="2 3" key="1">
    <citation type="submission" date="2019-07" db="EMBL/GenBank/DDBJ databases">
        <authorList>
            <person name="Jastrzebski P J."/>
            <person name="Paukszto L."/>
            <person name="Jastrzebski P J."/>
        </authorList>
    </citation>
    <scope>NUCLEOTIDE SEQUENCE [LARGE SCALE GENOMIC DNA]</scope>
    <source>
        <strain evidence="2 3">WMS-il1</strain>
    </source>
</reference>
<proteinExistence type="predicted"/>
<keyword evidence="3" id="KW-1185">Reference proteome</keyword>
<organism evidence="2 3">
    <name type="scientific">Hymenolepis diminuta</name>
    <name type="common">Rat tapeworm</name>
    <dbReference type="NCBI Taxonomy" id="6216"/>
    <lineage>
        <taxon>Eukaryota</taxon>
        <taxon>Metazoa</taxon>
        <taxon>Spiralia</taxon>
        <taxon>Lophotrochozoa</taxon>
        <taxon>Platyhelminthes</taxon>
        <taxon>Cestoda</taxon>
        <taxon>Eucestoda</taxon>
        <taxon>Cyclophyllidea</taxon>
        <taxon>Hymenolepididae</taxon>
        <taxon>Hymenolepis</taxon>
    </lineage>
</organism>
<protein>
    <recommendedName>
        <fullName evidence="4">Trichohyalin-plectin-homology domain-containing protein</fullName>
    </recommendedName>
</protein>
<dbReference type="Proteomes" id="UP000321570">
    <property type="component" value="Unassembled WGS sequence"/>
</dbReference>
<keyword evidence="1" id="KW-0175">Coiled coil</keyword>
<accession>A0A564YWB7</accession>
<gene>
    <name evidence="2" type="ORF">WMSIL1_LOCUS10521</name>
</gene>
<name>A0A564YWB7_HYMDI</name>
<evidence type="ECO:0000256" key="1">
    <source>
        <dbReference type="SAM" id="Coils"/>
    </source>
</evidence>
<evidence type="ECO:0000313" key="2">
    <source>
        <dbReference type="EMBL" id="VUZ51567.1"/>
    </source>
</evidence>
<dbReference type="EMBL" id="CABIJS010000444">
    <property type="protein sequence ID" value="VUZ51567.1"/>
    <property type="molecule type" value="Genomic_DNA"/>
</dbReference>
<evidence type="ECO:0008006" key="4">
    <source>
        <dbReference type="Google" id="ProtNLM"/>
    </source>
</evidence>
<dbReference type="AlphaFoldDB" id="A0A564YWB7"/>